<proteinExistence type="predicted"/>
<feature type="region of interest" description="Disordered" evidence="1">
    <location>
        <begin position="95"/>
        <end position="118"/>
    </location>
</feature>
<protein>
    <submittedName>
        <fullName evidence="2">CLUMA_CG007301, isoform A</fullName>
    </submittedName>
</protein>
<sequence length="347" mass="39258">FSFSIQVGFKRFRLTDTTTIDTRQNEIDSKLSTEENMTATTATPTTIINSDDSLTDDTTEIQSTPADIEYNNFDRGLELTSEASEATQLLLEEMKESTTTESQESMKTPSSESTSQVEKATMLGTTDDIQEIREVKSNNQIESFVVPRQEDEEMLEIKNQLTTSKTIVQTNSSDEKISPNPKLIERAEALKQLRRILKAHMARKVLTLLNESKKRQDSQTEEMKAMASNIGEETLPSISGSECECECEQNDDVKTNDDDKVIAFNENLQRYVYTDKKDYGMLTHSKEDNMEEASSVDEAIYLPNEAEFSSIYDFSSKKPQRKVDESLSFSPPCVSCSLEGYEQLLNY</sequence>
<evidence type="ECO:0000256" key="1">
    <source>
        <dbReference type="SAM" id="MobiDB-lite"/>
    </source>
</evidence>
<dbReference type="Proteomes" id="UP000183832">
    <property type="component" value="Unassembled WGS sequence"/>
</dbReference>
<reference evidence="2 3" key="1">
    <citation type="submission" date="2015-04" db="EMBL/GenBank/DDBJ databases">
        <authorList>
            <person name="Syromyatnikov M.Y."/>
            <person name="Popov V.N."/>
        </authorList>
    </citation>
    <scope>NUCLEOTIDE SEQUENCE [LARGE SCALE GENOMIC DNA]</scope>
</reference>
<accession>A0A1J1I0H4</accession>
<gene>
    <name evidence="2" type="ORF">CLUMA_CG007301</name>
</gene>
<evidence type="ECO:0000313" key="2">
    <source>
        <dbReference type="EMBL" id="CRK93773.1"/>
    </source>
</evidence>
<dbReference type="EMBL" id="CVRI01000038">
    <property type="protein sequence ID" value="CRK93773.1"/>
    <property type="molecule type" value="Genomic_DNA"/>
</dbReference>
<keyword evidence="3" id="KW-1185">Reference proteome</keyword>
<evidence type="ECO:0000313" key="3">
    <source>
        <dbReference type="Proteomes" id="UP000183832"/>
    </source>
</evidence>
<feature type="non-terminal residue" evidence="2">
    <location>
        <position position="1"/>
    </location>
</feature>
<feature type="compositionally biased region" description="Polar residues" evidence="1">
    <location>
        <begin position="99"/>
        <end position="118"/>
    </location>
</feature>
<organism evidence="2 3">
    <name type="scientific">Clunio marinus</name>
    <dbReference type="NCBI Taxonomy" id="568069"/>
    <lineage>
        <taxon>Eukaryota</taxon>
        <taxon>Metazoa</taxon>
        <taxon>Ecdysozoa</taxon>
        <taxon>Arthropoda</taxon>
        <taxon>Hexapoda</taxon>
        <taxon>Insecta</taxon>
        <taxon>Pterygota</taxon>
        <taxon>Neoptera</taxon>
        <taxon>Endopterygota</taxon>
        <taxon>Diptera</taxon>
        <taxon>Nematocera</taxon>
        <taxon>Chironomoidea</taxon>
        <taxon>Chironomidae</taxon>
        <taxon>Clunio</taxon>
    </lineage>
</organism>
<dbReference type="AlphaFoldDB" id="A0A1J1I0H4"/>
<name>A0A1J1I0H4_9DIPT</name>